<keyword evidence="3 6" id="KW-0012">Acyltransferase</keyword>
<dbReference type="SMART" id="SM00563">
    <property type="entry name" value="PlsC"/>
    <property type="match status" value="1"/>
</dbReference>
<dbReference type="GO" id="GO:0006654">
    <property type="term" value="P:phosphatidic acid biosynthetic process"/>
    <property type="evidence" value="ECO:0007669"/>
    <property type="project" value="TreeGrafter"/>
</dbReference>
<gene>
    <name evidence="6" type="ORF">SAMN05444354_113170</name>
</gene>
<dbReference type="RefSeq" id="WP_083423357.1">
    <property type="nucleotide sequence ID" value="NZ_FOAP01000013.1"/>
</dbReference>
<feature type="domain" description="Phospholipid/glycerol acyltransferase" evidence="5">
    <location>
        <begin position="48"/>
        <end position="161"/>
    </location>
</feature>
<name>A0A1H7WUB1_STIAU</name>
<protein>
    <submittedName>
        <fullName evidence="6">1-acyl-sn-glycerol-3-phosphate acyltransferase</fullName>
    </submittedName>
</protein>
<keyword evidence="2 6" id="KW-0808">Transferase</keyword>
<reference evidence="7" key="1">
    <citation type="submission" date="2016-10" db="EMBL/GenBank/DDBJ databases">
        <authorList>
            <person name="Varghese N."/>
            <person name="Submissions S."/>
        </authorList>
    </citation>
    <scope>NUCLEOTIDE SEQUENCE [LARGE SCALE GENOMIC DNA]</scope>
    <source>
        <strain evidence="7">DSM 17044</strain>
    </source>
</reference>
<organism evidence="6 7">
    <name type="scientific">Stigmatella aurantiaca</name>
    <dbReference type="NCBI Taxonomy" id="41"/>
    <lineage>
        <taxon>Bacteria</taxon>
        <taxon>Pseudomonadati</taxon>
        <taxon>Myxococcota</taxon>
        <taxon>Myxococcia</taxon>
        <taxon>Myxococcales</taxon>
        <taxon>Cystobacterineae</taxon>
        <taxon>Archangiaceae</taxon>
        <taxon>Stigmatella</taxon>
    </lineage>
</organism>
<comment type="pathway">
    <text evidence="1">Lipid metabolism.</text>
</comment>
<dbReference type="AlphaFoldDB" id="A0A1H7WUB1"/>
<dbReference type="InterPro" id="IPR002123">
    <property type="entry name" value="Plipid/glycerol_acylTrfase"/>
</dbReference>
<evidence type="ECO:0000256" key="3">
    <source>
        <dbReference type="ARBA" id="ARBA00023315"/>
    </source>
</evidence>
<evidence type="ECO:0000256" key="1">
    <source>
        <dbReference type="ARBA" id="ARBA00005189"/>
    </source>
</evidence>
<dbReference type="Pfam" id="PF01553">
    <property type="entry name" value="Acyltransferase"/>
    <property type="match status" value="1"/>
</dbReference>
<dbReference type="Proteomes" id="UP000182719">
    <property type="component" value="Unassembled WGS sequence"/>
</dbReference>
<proteinExistence type="predicted"/>
<evidence type="ECO:0000259" key="5">
    <source>
        <dbReference type="SMART" id="SM00563"/>
    </source>
</evidence>
<dbReference type="OrthoDB" id="9809618at2"/>
<dbReference type="PANTHER" id="PTHR10434:SF40">
    <property type="entry name" value="1-ACYL-SN-GLYCEROL-3-PHOSPHATE ACYLTRANSFERASE"/>
    <property type="match status" value="1"/>
</dbReference>
<accession>A0A1H7WUB1</accession>
<feature type="region of interest" description="Disordered" evidence="4">
    <location>
        <begin position="225"/>
        <end position="255"/>
    </location>
</feature>
<dbReference type="GO" id="GO:0003841">
    <property type="term" value="F:1-acylglycerol-3-phosphate O-acyltransferase activity"/>
    <property type="evidence" value="ECO:0007669"/>
    <property type="project" value="TreeGrafter"/>
</dbReference>
<dbReference type="PANTHER" id="PTHR10434">
    <property type="entry name" value="1-ACYL-SN-GLYCEROL-3-PHOSPHATE ACYLTRANSFERASE"/>
    <property type="match status" value="1"/>
</dbReference>
<evidence type="ECO:0000313" key="6">
    <source>
        <dbReference type="EMBL" id="SEM24477.1"/>
    </source>
</evidence>
<dbReference type="EMBL" id="FOAP01000013">
    <property type="protein sequence ID" value="SEM24477.1"/>
    <property type="molecule type" value="Genomic_DNA"/>
</dbReference>
<evidence type="ECO:0000256" key="4">
    <source>
        <dbReference type="SAM" id="MobiDB-lite"/>
    </source>
</evidence>
<evidence type="ECO:0000313" key="7">
    <source>
        <dbReference type="Proteomes" id="UP000182719"/>
    </source>
</evidence>
<keyword evidence="7" id="KW-1185">Reference proteome</keyword>
<sequence length="255" mass="28355">MMNTLFAVLNWLPERPRRAAVRRVIDAVWARYADMQVTGREHLPLGPALYVCNHLSNADGLTLERALQPLRVWFVAGVKLRSTPMTRLAAEAVDTIFIRPGAPDVEALRCAVIALQQGRSVLVFPEGGRSRTGALLRAKRGVSLIARRARVPVVPVALTGTERMMPIDERNMGGERLHRARITVRIGAPFRVEDLHEEVEGAQDSRQALADAIMRRVAALLPPEYQGEYARRQEPGVPGGPRPVSSPREERPRPH</sequence>
<evidence type="ECO:0000256" key="2">
    <source>
        <dbReference type="ARBA" id="ARBA00022679"/>
    </source>
</evidence>
<dbReference type="CDD" id="cd07989">
    <property type="entry name" value="LPLAT_AGPAT-like"/>
    <property type="match status" value="1"/>
</dbReference>
<dbReference type="SUPFAM" id="SSF69593">
    <property type="entry name" value="Glycerol-3-phosphate (1)-acyltransferase"/>
    <property type="match status" value="1"/>
</dbReference>